<gene>
    <name evidence="2" type="ORF">TWF718_001163</name>
</gene>
<feature type="transmembrane region" description="Helical" evidence="1">
    <location>
        <begin position="12"/>
        <end position="34"/>
    </location>
</feature>
<dbReference type="EMBL" id="JAVHNR010000001">
    <property type="protein sequence ID" value="KAK6356822.1"/>
    <property type="molecule type" value="Genomic_DNA"/>
</dbReference>
<protein>
    <submittedName>
        <fullName evidence="2">Uncharacterized protein</fullName>
    </submittedName>
</protein>
<dbReference type="AlphaFoldDB" id="A0AAN8N8E2"/>
<sequence>MSPHREFMLSMLGIVAICLLGFIGIIACYTIFLYSEHETKKAPCVPMIITSPPEFYPIAIPGSVATSLIPANTAILAFATTVTNAAVYTNATNFSRTPTGPIWFTSNPFTPYFKTPAECWGYRITSQVFNQVVLISTEISAKIVQGFRDLITWIRNLPVKIDIRLAPDTQEEAFVVTHLRGYGYRLYIHPVRAAVSFFQQIRWYTLAQVLSNFLPRRDARALVARA</sequence>
<dbReference type="PROSITE" id="PS51257">
    <property type="entry name" value="PROKAR_LIPOPROTEIN"/>
    <property type="match status" value="1"/>
</dbReference>
<dbReference type="Proteomes" id="UP001313282">
    <property type="component" value="Unassembled WGS sequence"/>
</dbReference>
<evidence type="ECO:0000313" key="3">
    <source>
        <dbReference type="Proteomes" id="UP001313282"/>
    </source>
</evidence>
<evidence type="ECO:0000256" key="1">
    <source>
        <dbReference type="SAM" id="Phobius"/>
    </source>
</evidence>
<keyword evidence="1" id="KW-0812">Transmembrane</keyword>
<reference evidence="2 3" key="1">
    <citation type="submission" date="2019-10" db="EMBL/GenBank/DDBJ databases">
        <authorList>
            <person name="Palmer J.M."/>
        </authorList>
    </citation>
    <scope>NUCLEOTIDE SEQUENCE [LARGE SCALE GENOMIC DNA]</scope>
    <source>
        <strain evidence="2 3">TWF718</strain>
    </source>
</reference>
<accession>A0AAN8N8E2</accession>
<organism evidence="2 3">
    <name type="scientific">Orbilia javanica</name>
    <dbReference type="NCBI Taxonomy" id="47235"/>
    <lineage>
        <taxon>Eukaryota</taxon>
        <taxon>Fungi</taxon>
        <taxon>Dikarya</taxon>
        <taxon>Ascomycota</taxon>
        <taxon>Pezizomycotina</taxon>
        <taxon>Orbiliomycetes</taxon>
        <taxon>Orbiliales</taxon>
        <taxon>Orbiliaceae</taxon>
        <taxon>Orbilia</taxon>
    </lineage>
</organism>
<keyword evidence="3" id="KW-1185">Reference proteome</keyword>
<proteinExistence type="predicted"/>
<name>A0AAN8N8E2_9PEZI</name>
<keyword evidence="1" id="KW-0472">Membrane</keyword>
<comment type="caution">
    <text evidence="2">The sequence shown here is derived from an EMBL/GenBank/DDBJ whole genome shotgun (WGS) entry which is preliminary data.</text>
</comment>
<evidence type="ECO:0000313" key="2">
    <source>
        <dbReference type="EMBL" id="KAK6356822.1"/>
    </source>
</evidence>
<keyword evidence="1" id="KW-1133">Transmembrane helix</keyword>